<feature type="region of interest" description="Disordered" evidence="3">
    <location>
        <begin position="1099"/>
        <end position="1148"/>
    </location>
</feature>
<feature type="signal peptide" evidence="4">
    <location>
        <begin position="1"/>
        <end position="16"/>
    </location>
</feature>
<reference evidence="5" key="1">
    <citation type="journal article" date="2023" name="Front. Mar. Sci.">
        <title>A new Merluccius polli reference genome to investigate the effects of global change in West African waters.</title>
        <authorList>
            <person name="Mateo J.L."/>
            <person name="Blanco-Fernandez C."/>
            <person name="Garcia-Vazquez E."/>
            <person name="Machado-Schiaffino G."/>
        </authorList>
    </citation>
    <scope>NUCLEOTIDE SEQUENCE</scope>
    <source>
        <strain evidence="5">C29</strain>
        <tissue evidence="5">Fin</tissue>
    </source>
</reference>
<evidence type="ECO:0000256" key="1">
    <source>
        <dbReference type="ARBA" id="ARBA00004498"/>
    </source>
</evidence>
<dbReference type="Proteomes" id="UP001174136">
    <property type="component" value="Unassembled WGS sequence"/>
</dbReference>
<gene>
    <name evidence="5" type="ORF">N1851_002543</name>
</gene>
<feature type="region of interest" description="Disordered" evidence="3">
    <location>
        <begin position="763"/>
        <end position="903"/>
    </location>
</feature>
<name>A0AA47NBE2_MERPO</name>
<dbReference type="GO" id="GO:0031012">
    <property type="term" value="C:extracellular matrix"/>
    <property type="evidence" value="ECO:0007669"/>
    <property type="project" value="TreeGrafter"/>
</dbReference>
<dbReference type="GO" id="GO:0005615">
    <property type="term" value="C:extracellular space"/>
    <property type="evidence" value="ECO:0007669"/>
    <property type="project" value="TreeGrafter"/>
</dbReference>
<organism evidence="5 6">
    <name type="scientific">Merluccius polli</name>
    <name type="common">Benguela hake</name>
    <name type="synonym">Merluccius cadenati</name>
    <dbReference type="NCBI Taxonomy" id="89951"/>
    <lineage>
        <taxon>Eukaryota</taxon>
        <taxon>Metazoa</taxon>
        <taxon>Chordata</taxon>
        <taxon>Craniata</taxon>
        <taxon>Vertebrata</taxon>
        <taxon>Euteleostomi</taxon>
        <taxon>Actinopterygii</taxon>
        <taxon>Neopterygii</taxon>
        <taxon>Teleostei</taxon>
        <taxon>Neoteleostei</taxon>
        <taxon>Acanthomorphata</taxon>
        <taxon>Zeiogadaria</taxon>
        <taxon>Gadariae</taxon>
        <taxon>Gadiformes</taxon>
        <taxon>Gadoidei</taxon>
        <taxon>Merlucciidae</taxon>
        <taxon>Merluccius</taxon>
    </lineage>
</organism>
<accession>A0AA47NBE2</accession>
<keyword evidence="4" id="KW-0732">Signal</keyword>
<feature type="region of interest" description="Disordered" evidence="3">
    <location>
        <begin position="175"/>
        <end position="243"/>
    </location>
</feature>
<evidence type="ECO:0000313" key="6">
    <source>
        <dbReference type="Proteomes" id="UP001174136"/>
    </source>
</evidence>
<evidence type="ECO:0000313" key="5">
    <source>
        <dbReference type="EMBL" id="KAK0155124.1"/>
    </source>
</evidence>
<protein>
    <submittedName>
        <fullName evidence="5">Collagen-like protein 4</fullName>
    </submittedName>
</protein>
<feature type="compositionally biased region" description="Low complexity" evidence="3">
    <location>
        <begin position="556"/>
        <end position="565"/>
    </location>
</feature>
<dbReference type="GO" id="GO:0030198">
    <property type="term" value="P:extracellular matrix organization"/>
    <property type="evidence" value="ECO:0007669"/>
    <property type="project" value="TreeGrafter"/>
</dbReference>
<dbReference type="EMBL" id="JAOPHQ010000302">
    <property type="protein sequence ID" value="KAK0155124.1"/>
    <property type="molecule type" value="Genomic_DNA"/>
</dbReference>
<feature type="region of interest" description="Disordered" evidence="3">
    <location>
        <begin position="266"/>
        <end position="293"/>
    </location>
</feature>
<comment type="caution">
    <text evidence="5">The sequence shown here is derived from an EMBL/GenBank/DDBJ whole genome shotgun (WGS) entry which is preliminary data.</text>
</comment>
<feature type="chain" id="PRO_5041409570" evidence="4">
    <location>
        <begin position="17"/>
        <end position="1148"/>
    </location>
</feature>
<keyword evidence="2" id="KW-0964">Secreted</keyword>
<proteinExistence type="predicted"/>
<dbReference type="InterPro" id="IPR008160">
    <property type="entry name" value="Collagen"/>
</dbReference>
<feature type="compositionally biased region" description="Low complexity" evidence="3">
    <location>
        <begin position="838"/>
        <end position="852"/>
    </location>
</feature>
<keyword evidence="2" id="KW-0272">Extracellular matrix</keyword>
<comment type="subcellular location">
    <subcellularLocation>
        <location evidence="1">Secreted</location>
        <location evidence="1">Extracellular space</location>
        <location evidence="1">Extracellular matrix</location>
    </subcellularLocation>
</comment>
<dbReference type="PANTHER" id="PTHR24023">
    <property type="entry name" value="COLLAGEN ALPHA"/>
    <property type="match status" value="1"/>
</dbReference>
<dbReference type="GO" id="GO:0030020">
    <property type="term" value="F:extracellular matrix structural constituent conferring tensile strength"/>
    <property type="evidence" value="ECO:0007669"/>
    <property type="project" value="TreeGrafter"/>
</dbReference>
<dbReference type="GO" id="GO:0005581">
    <property type="term" value="C:collagen trimer"/>
    <property type="evidence" value="ECO:0007669"/>
    <property type="project" value="UniProtKB-KW"/>
</dbReference>
<dbReference type="Pfam" id="PF01391">
    <property type="entry name" value="Collagen"/>
    <property type="match status" value="3"/>
</dbReference>
<keyword evidence="6" id="KW-1185">Reference proteome</keyword>
<keyword evidence="5" id="KW-0176">Collagen</keyword>
<dbReference type="InterPro" id="IPR050149">
    <property type="entry name" value="Collagen_superfamily"/>
</dbReference>
<evidence type="ECO:0000256" key="4">
    <source>
        <dbReference type="SAM" id="SignalP"/>
    </source>
</evidence>
<feature type="compositionally biased region" description="Polar residues" evidence="3">
    <location>
        <begin position="278"/>
        <end position="288"/>
    </location>
</feature>
<feature type="region of interest" description="Disordered" evidence="3">
    <location>
        <begin position="119"/>
        <end position="161"/>
    </location>
</feature>
<feature type="compositionally biased region" description="Basic and acidic residues" evidence="3">
    <location>
        <begin position="861"/>
        <end position="870"/>
    </location>
</feature>
<dbReference type="AlphaFoldDB" id="A0AA47NBE2"/>
<feature type="region of interest" description="Disordered" evidence="3">
    <location>
        <begin position="532"/>
        <end position="569"/>
    </location>
</feature>
<feature type="region of interest" description="Disordered" evidence="3">
    <location>
        <begin position="314"/>
        <end position="382"/>
    </location>
</feature>
<evidence type="ECO:0000256" key="2">
    <source>
        <dbReference type="ARBA" id="ARBA00022530"/>
    </source>
</evidence>
<evidence type="ECO:0000256" key="3">
    <source>
        <dbReference type="SAM" id="MobiDB-lite"/>
    </source>
</evidence>
<feature type="region of interest" description="Disordered" evidence="3">
    <location>
        <begin position="705"/>
        <end position="729"/>
    </location>
</feature>
<feature type="compositionally biased region" description="Polar residues" evidence="3">
    <location>
        <begin position="179"/>
        <end position="228"/>
    </location>
</feature>
<dbReference type="PANTHER" id="PTHR24023:SF1082">
    <property type="entry name" value="COLLAGEN TRIPLE HELIX REPEAT"/>
    <property type="match status" value="1"/>
</dbReference>
<sequence length="1148" mass="117435">MRALAVTAALLLSCDAILQMLFVLGESSTARCPCQDLNLTCTSTLYEEETVAVSELNIQPGIRALSKASNPLKSMCARLRGQAAAKQKPGRFPIQTQPVQSQQVQGSAVSVTLKSAAGTDFEGQPLNSSNSNRDIPPSRNEDLGRRRISLNAPKQREVGNGATYEADSLLLATDKQAGDAQSSQESSYLNTEQSQTTVGGAEVSVSNTTASPHASRTAQPQSQTNDPSSMDEEGSTFTETSSFSSIEDFETAIFSPVIKVETPTASGLQTAGTGGDGESSSLDTTSSGGPEEVATRVTQIYTSESELYMPLKSGTVNKGGAGEAKQLSVSGVETPDVLLPTTSYGEGDPISGDETVEGRASDVQTGSLEPGSDGADRTPERSGVEELVTHINAEYPSYSTEIVATSTHGEVLSGGDIDGGIGLDSQTGASTEEKVEDMLLEVRPEEATSPDWTGGPERGAYAEIDEKGAATKLDLDKEGGSERGMVPEEDFDIDKDTNVLALDGTAGHSAEPAGTGISTAHLETRYLQQQDKATHQTHRYTTNSPGIRSQRGHQGLPGLPGLAGPKGDKGYDGGMGRTGRTGYRGPIGPPGMPAIVVFKTSEEEWQAFKKKKIYKMLISSWPALSGPPDLLVTKDQLDHLALLGNKGEKETEAKSVIPGHRGCPDPREELEQRGPLGKMLTRAFQAFQENKAPKDTVERRVAKGRWGYQGEPGPQGNRGPKGEKGNKGSNGLIGITGYIGIPGGRGPTGFLGQTGPPGDIGAIGFAGSPGPPGKLGPRGAKGVPGVNGAPGQPGALGLKGSVGPQGDAGSDGLVGFPGVRGPQGNPGDEGSIGEPGISGLNGANGKAGNPGPSGDPGTKAKRGEKGDTGFKGDSGPPGPPGKRGFKGRSGPPGGWTESLANKDNKETMDLREIAVQLVFKGIQALEVTRVGKDEWASLGCLVLSARWGNLESMVLKGNSGRHGIPGVTGAKGHKGLQGHLGLRGQDGVHGTPGLIGMDSINGDSGPPGHRGIPGKTGGPGVQGPVGKSGDVGGSGMVGKPGKPGIIAKKALKVFQGLQGSIGEDGPSGKPGPTGIQGNIGPWGDIGLRGPPGDQGPLGPVGPFGVTGYPGKDGPQGPTGPLGLKGEKGSIGSEGQKGVAGVDGEEVDS</sequence>